<evidence type="ECO:0000313" key="1">
    <source>
        <dbReference type="EMBL" id="GFR98756.1"/>
    </source>
</evidence>
<dbReference type="AlphaFoldDB" id="A0AAV4HLK7"/>
<gene>
    <name evidence="1" type="ORF">ElyMa_001026900</name>
</gene>
<comment type="caution">
    <text evidence="1">The sequence shown here is derived from an EMBL/GenBank/DDBJ whole genome shotgun (WGS) entry which is preliminary data.</text>
</comment>
<protein>
    <submittedName>
        <fullName evidence="1">Uncharacterized protein</fullName>
    </submittedName>
</protein>
<keyword evidence="2" id="KW-1185">Reference proteome</keyword>
<evidence type="ECO:0000313" key="2">
    <source>
        <dbReference type="Proteomes" id="UP000762676"/>
    </source>
</evidence>
<sequence length="90" mass="10126">MCINSRSQGLNIDLPKAGLEPWTSRSEAERLPLDHEVLPSPTKREFSSSLPPAVNVSLRAHLDNASTLQYVTMSGRRVRKPDKYSLQECF</sequence>
<dbReference type="EMBL" id="BMAT01002089">
    <property type="protein sequence ID" value="GFR98756.1"/>
    <property type="molecule type" value="Genomic_DNA"/>
</dbReference>
<reference evidence="1 2" key="1">
    <citation type="journal article" date="2021" name="Elife">
        <title>Chloroplast acquisition without the gene transfer in kleptoplastic sea slugs, Plakobranchus ocellatus.</title>
        <authorList>
            <person name="Maeda T."/>
            <person name="Takahashi S."/>
            <person name="Yoshida T."/>
            <person name="Shimamura S."/>
            <person name="Takaki Y."/>
            <person name="Nagai Y."/>
            <person name="Toyoda A."/>
            <person name="Suzuki Y."/>
            <person name="Arimoto A."/>
            <person name="Ishii H."/>
            <person name="Satoh N."/>
            <person name="Nishiyama T."/>
            <person name="Hasebe M."/>
            <person name="Maruyama T."/>
            <person name="Minagawa J."/>
            <person name="Obokata J."/>
            <person name="Shigenobu S."/>
        </authorList>
    </citation>
    <scope>NUCLEOTIDE SEQUENCE [LARGE SCALE GENOMIC DNA]</scope>
</reference>
<dbReference type="Proteomes" id="UP000762676">
    <property type="component" value="Unassembled WGS sequence"/>
</dbReference>
<organism evidence="1 2">
    <name type="scientific">Elysia marginata</name>
    <dbReference type="NCBI Taxonomy" id="1093978"/>
    <lineage>
        <taxon>Eukaryota</taxon>
        <taxon>Metazoa</taxon>
        <taxon>Spiralia</taxon>
        <taxon>Lophotrochozoa</taxon>
        <taxon>Mollusca</taxon>
        <taxon>Gastropoda</taxon>
        <taxon>Heterobranchia</taxon>
        <taxon>Euthyneura</taxon>
        <taxon>Panpulmonata</taxon>
        <taxon>Sacoglossa</taxon>
        <taxon>Placobranchoidea</taxon>
        <taxon>Plakobranchidae</taxon>
        <taxon>Elysia</taxon>
    </lineage>
</organism>
<accession>A0AAV4HLK7</accession>
<name>A0AAV4HLK7_9GAST</name>
<proteinExistence type="predicted"/>